<keyword evidence="5" id="KW-0998">Cell outer membrane</keyword>
<dbReference type="PROSITE" id="PS51257">
    <property type="entry name" value="PROKAR_LIPOPROTEIN"/>
    <property type="match status" value="1"/>
</dbReference>
<comment type="subcellular location">
    <subcellularLocation>
        <location evidence="1">Cell outer membrane</location>
    </subcellularLocation>
</comment>
<evidence type="ECO:0000256" key="2">
    <source>
        <dbReference type="ARBA" id="ARBA00006275"/>
    </source>
</evidence>
<keyword evidence="3 6" id="KW-0732">Signal</keyword>
<evidence type="ECO:0000313" key="9">
    <source>
        <dbReference type="EMBL" id="MCC9063635.1"/>
    </source>
</evidence>
<dbReference type="SUPFAM" id="SSF48452">
    <property type="entry name" value="TPR-like"/>
    <property type="match status" value="1"/>
</dbReference>
<accession>A0ABS8MG18</accession>
<evidence type="ECO:0000256" key="5">
    <source>
        <dbReference type="ARBA" id="ARBA00023237"/>
    </source>
</evidence>
<comment type="caution">
    <text evidence="9">The sequence shown here is derived from an EMBL/GenBank/DDBJ whole genome shotgun (WGS) entry which is preliminary data.</text>
</comment>
<dbReference type="InterPro" id="IPR033985">
    <property type="entry name" value="SusD-like_N"/>
</dbReference>
<evidence type="ECO:0000256" key="3">
    <source>
        <dbReference type="ARBA" id="ARBA00022729"/>
    </source>
</evidence>
<dbReference type="RefSeq" id="WP_230035986.1">
    <property type="nucleotide sequence ID" value="NZ_JAJJMM010000001.1"/>
</dbReference>
<dbReference type="InterPro" id="IPR011990">
    <property type="entry name" value="TPR-like_helical_dom_sf"/>
</dbReference>
<dbReference type="CDD" id="cd08977">
    <property type="entry name" value="SusD"/>
    <property type="match status" value="1"/>
</dbReference>
<keyword evidence="4" id="KW-0472">Membrane</keyword>
<sequence length="460" mass="51273">MKTFYNIKLQGLLLVLITVASCDSFVEVELPKSQLTAAVVFEDYNTAEAALTDIYSSLRDKGILAGNGTGISNQLGNYTDEMISNDSPGNPSTPFYVNALLPTNSFVTGYWNSAYNQIYAANAIIEGSQASKNLTLAQKKQFQGEALFIRALVHFYLVNIFGDVPYITQTDFKINKLATRTSSAIVYQNIIADLNKAVEYLPADYLDQQRVRPNASTAKALLARTYLYIGAYPEASNTASAVLNQQELYSLENIDNVFLISSSETIWQLQSGEQGQNTAEASYFIFTSVPPPYVSLSEALVNSFASEDLRRVSWIKSIADGTFVYYHPYKYKENFPTAISKEYSVMFRLAEQFLIRAEARAHQGDLIGAKEDLNKIRSRAGLSETSAITQIEILDAILLERKFELFTENGHRFFDLKRNGKLNITLGGIKPGWDSTDNLFPIPQNELSANPNLRPQNPGY</sequence>
<dbReference type="Pfam" id="PF14322">
    <property type="entry name" value="SusD-like_3"/>
    <property type="match status" value="1"/>
</dbReference>
<evidence type="ECO:0000256" key="4">
    <source>
        <dbReference type="ARBA" id="ARBA00023136"/>
    </source>
</evidence>
<feature type="chain" id="PRO_5046392954" evidence="6">
    <location>
        <begin position="21"/>
        <end position="460"/>
    </location>
</feature>
<evidence type="ECO:0000259" key="8">
    <source>
        <dbReference type="Pfam" id="PF14322"/>
    </source>
</evidence>
<evidence type="ECO:0000259" key="7">
    <source>
        <dbReference type="Pfam" id="PF07980"/>
    </source>
</evidence>
<evidence type="ECO:0000313" key="10">
    <source>
        <dbReference type="Proteomes" id="UP001430679"/>
    </source>
</evidence>
<evidence type="ECO:0000256" key="6">
    <source>
        <dbReference type="SAM" id="SignalP"/>
    </source>
</evidence>
<reference evidence="9" key="1">
    <citation type="submission" date="2021-11" db="EMBL/GenBank/DDBJ databases">
        <title>Description of novel Flavobacterium species.</title>
        <authorList>
            <person name="Saticioglu I.B."/>
            <person name="Ay H."/>
            <person name="Altun S."/>
            <person name="Duman M."/>
        </authorList>
    </citation>
    <scope>NUCLEOTIDE SEQUENCE</scope>
    <source>
        <strain evidence="9">F-30</strain>
    </source>
</reference>
<dbReference type="Gene3D" id="1.25.40.390">
    <property type="match status" value="1"/>
</dbReference>
<feature type="signal peptide" evidence="6">
    <location>
        <begin position="1"/>
        <end position="20"/>
    </location>
</feature>
<feature type="domain" description="SusD-like N-terminal" evidence="8">
    <location>
        <begin position="96"/>
        <end position="227"/>
    </location>
</feature>
<organism evidence="9 10">
    <name type="scientific">Flavobacterium piscisymbiosum</name>
    <dbReference type="NCBI Taxonomy" id="2893753"/>
    <lineage>
        <taxon>Bacteria</taxon>
        <taxon>Pseudomonadati</taxon>
        <taxon>Bacteroidota</taxon>
        <taxon>Flavobacteriia</taxon>
        <taxon>Flavobacteriales</taxon>
        <taxon>Flavobacteriaceae</taxon>
        <taxon>Flavobacterium</taxon>
    </lineage>
</organism>
<protein>
    <submittedName>
        <fullName evidence="9">RagB/SusD family nutrient uptake outer membrane protein</fullName>
    </submittedName>
</protein>
<proteinExistence type="inferred from homology"/>
<dbReference type="InterPro" id="IPR012944">
    <property type="entry name" value="SusD_RagB_dom"/>
</dbReference>
<evidence type="ECO:0000256" key="1">
    <source>
        <dbReference type="ARBA" id="ARBA00004442"/>
    </source>
</evidence>
<feature type="domain" description="RagB/SusD" evidence="7">
    <location>
        <begin position="316"/>
        <end position="460"/>
    </location>
</feature>
<gene>
    <name evidence="9" type="ORF">LNP81_11610</name>
</gene>
<dbReference type="EMBL" id="JAJJMM010000001">
    <property type="protein sequence ID" value="MCC9063635.1"/>
    <property type="molecule type" value="Genomic_DNA"/>
</dbReference>
<keyword evidence="10" id="KW-1185">Reference proteome</keyword>
<dbReference type="Pfam" id="PF07980">
    <property type="entry name" value="SusD_RagB"/>
    <property type="match status" value="1"/>
</dbReference>
<dbReference type="Proteomes" id="UP001430679">
    <property type="component" value="Unassembled WGS sequence"/>
</dbReference>
<comment type="similarity">
    <text evidence="2">Belongs to the SusD family.</text>
</comment>
<name>A0ABS8MG18_9FLAO</name>